<dbReference type="GO" id="GO:0033859">
    <property type="term" value="P:furaldehyde metabolic process"/>
    <property type="evidence" value="ECO:0007669"/>
    <property type="project" value="EnsemblFungi"/>
</dbReference>
<evidence type="ECO:0000259" key="6">
    <source>
        <dbReference type="SMART" id="SM00829"/>
    </source>
</evidence>
<dbReference type="InterPro" id="IPR013149">
    <property type="entry name" value="ADH-like_C"/>
</dbReference>
<dbReference type="InterPro" id="IPR020843">
    <property type="entry name" value="ER"/>
</dbReference>
<evidence type="ECO:0000313" key="8">
    <source>
        <dbReference type="Proteomes" id="UP000005666"/>
    </source>
</evidence>
<dbReference type="FunFam" id="3.40.50.720:FF:000022">
    <property type="entry name" value="Cinnamyl alcohol dehydrogenase"/>
    <property type="match status" value="1"/>
</dbReference>
<dbReference type="Pfam" id="PF08240">
    <property type="entry name" value="ADH_N"/>
    <property type="match status" value="1"/>
</dbReference>
<dbReference type="SMART" id="SM00829">
    <property type="entry name" value="PKS_ER"/>
    <property type="match status" value="1"/>
</dbReference>
<evidence type="ECO:0000256" key="5">
    <source>
        <dbReference type="RuleBase" id="RU361277"/>
    </source>
</evidence>
<dbReference type="InterPro" id="IPR011032">
    <property type="entry name" value="GroES-like_sf"/>
</dbReference>
<dbReference type="GO" id="GO:0006066">
    <property type="term" value="P:alcohol metabolic process"/>
    <property type="evidence" value="ECO:0007669"/>
    <property type="project" value="EnsemblFungi"/>
</dbReference>
<evidence type="ECO:0000256" key="1">
    <source>
        <dbReference type="ARBA" id="ARBA00001947"/>
    </source>
</evidence>
<protein>
    <recommendedName>
        <fullName evidence="6">Enoyl reductase (ER) domain-containing protein</fullName>
    </recommendedName>
</protein>
<name>G8BY99_TETPH</name>
<dbReference type="Proteomes" id="UP000005666">
    <property type="component" value="Chromosome 10"/>
</dbReference>
<dbReference type="GeneID" id="11533217"/>
<dbReference type="eggNOG" id="KOG0023">
    <property type="taxonomic scope" value="Eukaryota"/>
</dbReference>
<dbReference type="PANTHER" id="PTHR42683">
    <property type="entry name" value="ALDEHYDE REDUCTASE"/>
    <property type="match status" value="1"/>
</dbReference>
<dbReference type="GO" id="GO:0008106">
    <property type="term" value="F:alcohol dehydrogenase (NADP+) activity"/>
    <property type="evidence" value="ECO:0007669"/>
    <property type="project" value="EnsemblFungi"/>
</dbReference>
<dbReference type="CDD" id="cd05283">
    <property type="entry name" value="CAD1"/>
    <property type="match status" value="1"/>
</dbReference>
<dbReference type="Gene3D" id="3.90.180.10">
    <property type="entry name" value="Medium-chain alcohol dehydrogenases, catalytic domain"/>
    <property type="match status" value="1"/>
</dbReference>
<keyword evidence="3 5" id="KW-0862">Zinc</keyword>
<proteinExistence type="inferred from homology"/>
<dbReference type="OrthoDB" id="1879366at2759"/>
<gene>
    <name evidence="7" type="primary">TPHA0J00170</name>
    <name evidence="7" type="ordered locus">TPHA_0J00170</name>
</gene>
<dbReference type="SUPFAM" id="SSF51735">
    <property type="entry name" value="NAD(P)-binding Rossmann-fold domains"/>
    <property type="match status" value="1"/>
</dbReference>
<dbReference type="InterPro" id="IPR036291">
    <property type="entry name" value="NAD(P)-bd_dom_sf"/>
</dbReference>
<keyword evidence="2 5" id="KW-0479">Metal-binding</keyword>
<keyword evidence="4" id="KW-0560">Oxidoreductase</keyword>
<dbReference type="EMBL" id="HE612865">
    <property type="protein sequence ID" value="CCE64841.1"/>
    <property type="molecule type" value="Genomic_DNA"/>
</dbReference>
<accession>G8BY99</accession>
<dbReference type="Gene3D" id="3.40.50.720">
    <property type="entry name" value="NAD(P)-binding Rossmann-like Domain"/>
    <property type="match status" value="1"/>
</dbReference>
<dbReference type="GO" id="GO:0033833">
    <property type="term" value="F:hydroxymethylfurfural reductase (NADH) activity"/>
    <property type="evidence" value="ECO:0007669"/>
    <property type="project" value="EnsemblFungi"/>
</dbReference>
<keyword evidence="8" id="KW-1185">Reference proteome</keyword>
<dbReference type="AlphaFoldDB" id="G8BY99"/>
<evidence type="ECO:0000256" key="4">
    <source>
        <dbReference type="ARBA" id="ARBA00023002"/>
    </source>
</evidence>
<dbReference type="GO" id="GO:0033845">
    <property type="term" value="F:hydroxymethylfurfural reductase (NADPH) activity"/>
    <property type="evidence" value="ECO:0007669"/>
    <property type="project" value="EnsemblFungi"/>
</dbReference>
<dbReference type="RefSeq" id="XP_003687275.1">
    <property type="nucleotide sequence ID" value="XM_003687227.1"/>
</dbReference>
<dbReference type="PROSITE" id="PS00059">
    <property type="entry name" value="ADH_ZINC"/>
    <property type="match status" value="1"/>
</dbReference>
<dbReference type="InterPro" id="IPR047109">
    <property type="entry name" value="CAD-like"/>
</dbReference>
<dbReference type="STRING" id="1071381.G8BY99"/>
<dbReference type="GO" id="GO:0008270">
    <property type="term" value="F:zinc ion binding"/>
    <property type="evidence" value="ECO:0007669"/>
    <property type="project" value="InterPro"/>
</dbReference>
<reference evidence="7 8" key="1">
    <citation type="journal article" date="2011" name="Proc. Natl. Acad. Sci. U.S.A.">
        <title>Evolutionary erosion of yeast sex chromosomes by mating-type switching accidents.</title>
        <authorList>
            <person name="Gordon J.L."/>
            <person name="Armisen D."/>
            <person name="Proux-Wera E."/>
            <person name="Oheigeartaigh S.S."/>
            <person name="Byrne K.P."/>
            <person name="Wolfe K.H."/>
        </authorList>
    </citation>
    <scope>NUCLEOTIDE SEQUENCE [LARGE SCALE GENOMIC DNA]</scope>
    <source>
        <strain evidence="8">ATCC 24235 / CBS 4417 / NBRC 1672 / NRRL Y-8282 / UCD 70-5</strain>
    </source>
</reference>
<feature type="domain" description="Enoyl reductase (ER)" evidence="6">
    <location>
        <begin position="11"/>
        <end position="346"/>
    </location>
</feature>
<organism evidence="7 8">
    <name type="scientific">Tetrapisispora phaffii (strain ATCC 24235 / CBS 4417 / NBRC 1672 / NRRL Y-8282 / UCD 70-5)</name>
    <name type="common">Yeast</name>
    <name type="synonym">Fabospora phaffii</name>
    <dbReference type="NCBI Taxonomy" id="1071381"/>
    <lineage>
        <taxon>Eukaryota</taxon>
        <taxon>Fungi</taxon>
        <taxon>Dikarya</taxon>
        <taxon>Ascomycota</taxon>
        <taxon>Saccharomycotina</taxon>
        <taxon>Saccharomycetes</taxon>
        <taxon>Saccharomycetales</taxon>
        <taxon>Saccharomycetaceae</taxon>
        <taxon>Tetrapisispora</taxon>
    </lineage>
</organism>
<evidence type="ECO:0000256" key="3">
    <source>
        <dbReference type="ARBA" id="ARBA00022833"/>
    </source>
</evidence>
<dbReference type="KEGG" id="tpf:TPHA_0J00170"/>
<dbReference type="HOGENOM" id="CLU_026673_20_2_1"/>
<comment type="similarity">
    <text evidence="5">Belongs to the zinc-containing alcohol dehydrogenase family.</text>
</comment>
<comment type="cofactor">
    <cofactor evidence="1 5">
        <name>Zn(2+)</name>
        <dbReference type="ChEBI" id="CHEBI:29105"/>
    </cofactor>
</comment>
<dbReference type="InterPro" id="IPR013154">
    <property type="entry name" value="ADH-like_N"/>
</dbReference>
<dbReference type="Pfam" id="PF00107">
    <property type="entry name" value="ADH_zinc_N"/>
    <property type="match status" value="1"/>
</dbReference>
<evidence type="ECO:0000256" key="2">
    <source>
        <dbReference type="ARBA" id="ARBA00022723"/>
    </source>
</evidence>
<dbReference type="SUPFAM" id="SSF50129">
    <property type="entry name" value="GroES-like"/>
    <property type="match status" value="1"/>
</dbReference>
<dbReference type="InterPro" id="IPR002328">
    <property type="entry name" value="ADH_Zn_CS"/>
</dbReference>
<sequence length="361" mass="38815">MTYPAKVEGIAITDKKDWLHPKKASYDLKTAGDRDVDIKVIACGVCGSDVHCAAGRHLPLFEDCVVGHEIIGEVVKVGPKCTAGVKVGDRVGVGAQSLSCLECESCIAGNEQYCKKNTVYTIASIYPDGSKAQGGFGSHVRTHEYFVHPIPKELDTVNAAPLLCGGITAFSPLLRGQVGPGKTVGIVGIGGIGHIAILFAKAMGAKVIAISRSASKKEDCLKLGADEYIASAEGDDWKQKFAGSIDFMLLCNSSFSKSNFDSLFSLIKLGGEVCSIGIPDMSYRLSISPLSLLGIKFGFSALGSRNEFQKMFELVKKNNIKLWVETLPIGEKGLHEAFERVENGDVKYRCTMVDYDKEFGN</sequence>
<evidence type="ECO:0000313" key="7">
    <source>
        <dbReference type="EMBL" id="CCE64841.1"/>
    </source>
</evidence>